<keyword evidence="7" id="KW-0067">ATP-binding</keyword>
<evidence type="ECO:0000256" key="11">
    <source>
        <dbReference type="SAM" id="MobiDB-lite"/>
    </source>
</evidence>
<comment type="pathway">
    <text evidence="1">Bacterial outer membrane biogenesis; LPS core biosynthesis.</text>
</comment>
<evidence type="ECO:0000256" key="5">
    <source>
        <dbReference type="ARBA" id="ARBA00022741"/>
    </source>
</evidence>
<keyword evidence="9" id="KW-0119">Carbohydrate metabolism</keyword>
<dbReference type="InterPro" id="IPR029056">
    <property type="entry name" value="Ribokinase-like"/>
</dbReference>
<sequence length="488" mass="49720">MSAVRGPLVVVGDSLLDVDLEGSSDRLAPDAPVPVVDVAREWQRPGGAGLAALLAARSGHEVVLVTAVGADDSADRLRSLLGGLVEVVALPLVGGTSRKTRVLANGVPVTRLDVGRGRALDAPVPQAALDALDRAGAVLVADYGRGVTALEDLRERLADRAREVPVVWDPHPRGTAPVPGCALVTPNASEARALGSVDGTADQGRVLAQRWRAGAVAITLGARGALLVEGDAATGSGETHVPLDEPGDVDAAGRAPHAGRLDTCGAGDAFAVAASVALLEGATPAAAVHRAVASATAFVRAGAATAVSTEVPYATSSDRPEPADAFALVAQVRAAGGTVVATGGCFDLLHRGHVSLLTAARSLGDALVVCINSDASVRRAKGPDRPLVTAEDRARVLSALACVDGVVVFDEATPTEILAELRPDVWVKGSDYAGQDIPEARVVEEAGGRVVLLPVVDGYSTTRLVDRSRATASASPAHPRTNRTEEIS</sequence>
<keyword evidence="4" id="KW-0548">Nucleotidyltransferase</keyword>
<dbReference type="Pfam" id="PF00294">
    <property type="entry name" value="PfkB"/>
    <property type="match status" value="1"/>
</dbReference>
<dbReference type="PROSITE" id="PS00584">
    <property type="entry name" value="PFKB_KINASES_2"/>
    <property type="match status" value="1"/>
</dbReference>
<dbReference type="PANTHER" id="PTHR43793:SF2">
    <property type="entry name" value="BIFUNCTIONAL PROTEIN HLDE"/>
    <property type="match status" value="1"/>
</dbReference>
<dbReference type="Gene3D" id="3.40.50.620">
    <property type="entry name" value="HUPs"/>
    <property type="match status" value="1"/>
</dbReference>
<evidence type="ECO:0000256" key="10">
    <source>
        <dbReference type="ARBA" id="ARBA00047428"/>
    </source>
</evidence>
<dbReference type="Gene3D" id="3.40.1190.20">
    <property type="match status" value="1"/>
</dbReference>
<name>A0ABP6XZL5_9ACTN</name>
<dbReference type="SUPFAM" id="SSF52374">
    <property type="entry name" value="Nucleotidylyl transferase"/>
    <property type="match status" value="1"/>
</dbReference>
<comment type="caution">
    <text evidence="14">The sequence shown here is derived from an EMBL/GenBank/DDBJ whole genome shotgun (WGS) entry which is preliminary data.</text>
</comment>
<dbReference type="Proteomes" id="UP001500767">
    <property type="component" value="Unassembled WGS sequence"/>
</dbReference>
<dbReference type="NCBIfam" id="TIGR02199">
    <property type="entry name" value="rfaE_dom_II"/>
    <property type="match status" value="1"/>
</dbReference>
<dbReference type="InterPro" id="IPR004821">
    <property type="entry name" value="Cyt_trans-like"/>
</dbReference>
<dbReference type="InterPro" id="IPR050385">
    <property type="entry name" value="Archaeal_FAD_synthase"/>
</dbReference>
<comment type="catalytic activity">
    <reaction evidence="10">
        <text>D-glycero-beta-D-manno-heptose 1-phosphate + ATP + H(+) = ADP-D-glycero-beta-D-manno-heptose + diphosphate</text>
        <dbReference type="Rhea" id="RHEA:27465"/>
        <dbReference type="ChEBI" id="CHEBI:15378"/>
        <dbReference type="ChEBI" id="CHEBI:30616"/>
        <dbReference type="ChEBI" id="CHEBI:33019"/>
        <dbReference type="ChEBI" id="CHEBI:59967"/>
        <dbReference type="ChEBI" id="CHEBI:61593"/>
        <dbReference type="EC" id="2.7.7.70"/>
    </reaction>
</comment>
<feature type="domain" description="Cytidyltransferase-like" evidence="13">
    <location>
        <begin position="342"/>
        <end position="435"/>
    </location>
</feature>
<evidence type="ECO:0000256" key="6">
    <source>
        <dbReference type="ARBA" id="ARBA00022777"/>
    </source>
</evidence>
<feature type="region of interest" description="Disordered" evidence="11">
    <location>
        <begin position="467"/>
        <end position="488"/>
    </location>
</feature>
<evidence type="ECO:0000256" key="9">
    <source>
        <dbReference type="ARBA" id="ARBA00023277"/>
    </source>
</evidence>
<dbReference type="EMBL" id="BAAAYR010000004">
    <property type="protein sequence ID" value="GAA3575037.1"/>
    <property type="molecule type" value="Genomic_DNA"/>
</dbReference>
<organism evidence="14 15">
    <name type="scientific">Microlunatus spumicola</name>
    <dbReference type="NCBI Taxonomy" id="81499"/>
    <lineage>
        <taxon>Bacteria</taxon>
        <taxon>Bacillati</taxon>
        <taxon>Actinomycetota</taxon>
        <taxon>Actinomycetes</taxon>
        <taxon>Propionibacteriales</taxon>
        <taxon>Propionibacteriaceae</taxon>
        <taxon>Microlunatus</taxon>
    </lineage>
</organism>
<feature type="domain" description="Carbohydrate kinase PfkB" evidence="12">
    <location>
        <begin position="8"/>
        <end position="306"/>
    </location>
</feature>
<keyword evidence="6 14" id="KW-0418">Kinase</keyword>
<dbReference type="NCBIfam" id="TIGR00125">
    <property type="entry name" value="cyt_tran_rel"/>
    <property type="match status" value="1"/>
</dbReference>
<evidence type="ECO:0000259" key="12">
    <source>
        <dbReference type="Pfam" id="PF00294"/>
    </source>
</evidence>
<proteinExistence type="predicted"/>
<dbReference type="SUPFAM" id="SSF53613">
    <property type="entry name" value="Ribokinase-like"/>
    <property type="match status" value="1"/>
</dbReference>
<dbReference type="EC" id="2.7.7.70" evidence="2"/>
<evidence type="ECO:0000256" key="8">
    <source>
        <dbReference type="ARBA" id="ARBA00023268"/>
    </source>
</evidence>
<gene>
    <name evidence="14" type="ORF">GCM10022197_35130</name>
</gene>
<evidence type="ECO:0000256" key="1">
    <source>
        <dbReference type="ARBA" id="ARBA00004713"/>
    </source>
</evidence>
<evidence type="ECO:0000256" key="7">
    <source>
        <dbReference type="ARBA" id="ARBA00022840"/>
    </source>
</evidence>
<evidence type="ECO:0000259" key="13">
    <source>
        <dbReference type="Pfam" id="PF01467"/>
    </source>
</evidence>
<evidence type="ECO:0000256" key="4">
    <source>
        <dbReference type="ARBA" id="ARBA00022695"/>
    </source>
</evidence>
<protein>
    <recommendedName>
        <fullName evidence="2">D-glycero-beta-D-manno-heptose 1-phosphate adenylyltransferase</fullName>
        <ecNumber evidence="2">2.7.7.70</ecNumber>
    </recommendedName>
</protein>
<dbReference type="RefSeq" id="WP_204910208.1">
    <property type="nucleotide sequence ID" value="NZ_BAAAYR010000004.1"/>
</dbReference>
<evidence type="ECO:0000256" key="3">
    <source>
        <dbReference type="ARBA" id="ARBA00022679"/>
    </source>
</evidence>
<evidence type="ECO:0000313" key="14">
    <source>
        <dbReference type="EMBL" id="GAA3575037.1"/>
    </source>
</evidence>
<keyword evidence="8" id="KW-0511">Multifunctional enzyme</keyword>
<evidence type="ECO:0000256" key="2">
    <source>
        <dbReference type="ARBA" id="ARBA00012519"/>
    </source>
</evidence>
<dbReference type="InterPro" id="IPR011611">
    <property type="entry name" value="PfkB_dom"/>
</dbReference>
<keyword evidence="15" id="KW-1185">Reference proteome</keyword>
<reference evidence="15" key="1">
    <citation type="journal article" date="2019" name="Int. J. Syst. Evol. Microbiol.">
        <title>The Global Catalogue of Microorganisms (GCM) 10K type strain sequencing project: providing services to taxonomists for standard genome sequencing and annotation.</title>
        <authorList>
            <consortium name="The Broad Institute Genomics Platform"/>
            <consortium name="The Broad Institute Genome Sequencing Center for Infectious Disease"/>
            <person name="Wu L."/>
            <person name="Ma J."/>
        </authorList>
    </citation>
    <scope>NUCLEOTIDE SEQUENCE [LARGE SCALE GENOMIC DNA]</scope>
    <source>
        <strain evidence="15">JCM 16540</strain>
    </source>
</reference>
<dbReference type="GO" id="GO:0016301">
    <property type="term" value="F:kinase activity"/>
    <property type="evidence" value="ECO:0007669"/>
    <property type="project" value="UniProtKB-KW"/>
</dbReference>
<evidence type="ECO:0000313" key="15">
    <source>
        <dbReference type="Proteomes" id="UP001500767"/>
    </source>
</evidence>
<dbReference type="PANTHER" id="PTHR43793">
    <property type="entry name" value="FAD SYNTHASE"/>
    <property type="match status" value="1"/>
</dbReference>
<dbReference type="Pfam" id="PF01467">
    <property type="entry name" value="CTP_transf_like"/>
    <property type="match status" value="1"/>
</dbReference>
<dbReference type="InterPro" id="IPR014729">
    <property type="entry name" value="Rossmann-like_a/b/a_fold"/>
</dbReference>
<keyword evidence="5" id="KW-0547">Nucleotide-binding</keyword>
<accession>A0ABP6XZL5</accession>
<keyword evidence="3" id="KW-0808">Transferase</keyword>
<dbReference type="InterPro" id="IPR002173">
    <property type="entry name" value="Carboh/pur_kinase_PfkB_CS"/>
</dbReference>
<dbReference type="InterPro" id="IPR011914">
    <property type="entry name" value="RfaE_dom_II"/>
</dbReference>